<keyword evidence="5" id="KW-0560">Oxidoreductase</keyword>
<dbReference type="OrthoDB" id="2138173at2759"/>
<name>A0A9P4IH71_9PEZI</name>
<dbReference type="SUPFAM" id="SSF55469">
    <property type="entry name" value="FMN-dependent nitroreductase-like"/>
    <property type="match status" value="1"/>
</dbReference>
<dbReference type="InterPro" id="IPR033877">
    <property type="entry name" value="Frm2/Hbn1"/>
</dbReference>
<evidence type="ECO:0000259" key="7">
    <source>
        <dbReference type="Pfam" id="PF00881"/>
    </source>
</evidence>
<evidence type="ECO:0000256" key="2">
    <source>
        <dbReference type="ARBA" id="ARBA00004496"/>
    </source>
</evidence>
<dbReference type="GO" id="GO:0016491">
    <property type="term" value="F:oxidoreductase activity"/>
    <property type="evidence" value="ECO:0007669"/>
    <property type="project" value="UniProtKB-KW"/>
</dbReference>
<dbReference type="GO" id="GO:0005634">
    <property type="term" value="C:nucleus"/>
    <property type="evidence" value="ECO:0007669"/>
    <property type="project" value="UniProtKB-SubCell"/>
</dbReference>
<protein>
    <submittedName>
        <fullName evidence="8">Nitroreductase</fullName>
    </submittedName>
</protein>
<evidence type="ECO:0000256" key="6">
    <source>
        <dbReference type="ARBA" id="ARBA00023242"/>
    </source>
</evidence>
<dbReference type="PANTHER" id="PTHR43035:SF1">
    <property type="entry name" value="FATTY ACID REPRESSION MUTANT PROTEIN 2-RELATED"/>
    <property type="match status" value="1"/>
</dbReference>
<comment type="caution">
    <text evidence="8">The sequence shown here is derived from an EMBL/GenBank/DDBJ whole genome shotgun (WGS) entry which is preliminary data.</text>
</comment>
<dbReference type="EMBL" id="ML978127">
    <property type="protein sequence ID" value="KAF2098146.1"/>
    <property type="molecule type" value="Genomic_DNA"/>
</dbReference>
<dbReference type="GO" id="GO:0034599">
    <property type="term" value="P:cellular response to oxidative stress"/>
    <property type="evidence" value="ECO:0007669"/>
    <property type="project" value="InterPro"/>
</dbReference>
<organism evidence="8 9">
    <name type="scientific">Rhizodiscina lignyota</name>
    <dbReference type="NCBI Taxonomy" id="1504668"/>
    <lineage>
        <taxon>Eukaryota</taxon>
        <taxon>Fungi</taxon>
        <taxon>Dikarya</taxon>
        <taxon>Ascomycota</taxon>
        <taxon>Pezizomycotina</taxon>
        <taxon>Dothideomycetes</taxon>
        <taxon>Pleosporomycetidae</taxon>
        <taxon>Aulographales</taxon>
        <taxon>Rhizodiscinaceae</taxon>
        <taxon>Rhizodiscina</taxon>
    </lineage>
</organism>
<dbReference type="InterPro" id="IPR000415">
    <property type="entry name" value="Nitroreductase-like"/>
</dbReference>
<keyword evidence="4" id="KW-0963">Cytoplasm</keyword>
<dbReference type="Proteomes" id="UP000799772">
    <property type="component" value="Unassembled WGS sequence"/>
</dbReference>
<dbReference type="CDD" id="cd02140">
    <property type="entry name" value="Frm2-like"/>
    <property type="match status" value="1"/>
</dbReference>
<evidence type="ECO:0000256" key="3">
    <source>
        <dbReference type="ARBA" id="ARBA00007118"/>
    </source>
</evidence>
<evidence type="ECO:0000313" key="9">
    <source>
        <dbReference type="Proteomes" id="UP000799772"/>
    </source>
</evidence>
<accession>A0A9P4IH71</accession>
<dbReference type="FunFam" id="3.40.109.10:FF:000001">
    <property type="entry name" value="Nitroreductase family"/>
    <property type="match status" value="1"/>
</dbReference>
<evidence type="ECO:0000256" key="1">
    <source>
        <dbReference type="ARBA" id="ARBA00004123"/>
    </source>
</evidence>
<comment type="similarity">
    <text evidence="3">Belongs to the nitroreductase family.</text>
</comment>
<dbReference type="PANTHER" id="PTHR43035">
    <property type="entry name" value="FATTY ACID REPRESSION MUTANT PROTEIN 2-RELATED"/>
    <property type="match status" value="1"/>
</dbReference>
<dbReference type="GO" id="GO:0005737">
    <property type="term" value="C:cytoplasm"/>
    <property type="evidence" value="ECO:0007669"/>
    <property type="project" value="UniProtKB-SubCell"/>
</dbReference>
<dbReference type="Pfam" id="PF00881">
    <property type="entry name" value="Nitroreductase"/>
    <property type="match status" value="1"/>
</dbReference>
<dbReference type="Gene3D" id="3.40.109.10">
    <property type="entry name" value="NADH Oxidase"/>
    <property type="match status" value="1"/>
</dbReference>
<dbReference type="AlphaFoldDB" id="A0A9P4IH71"/>
<sequence length="207" mass="23375">MAAKTSFFDAMVTRRSIYALASESPIPDERIIEIVNHAIVHCPSPFNVQSARAVILIGKEHQKLWDIAYEAAEKLFPAPVFEGLKPRIAGFRGGYGTVMWFEDAARFNVLEEQMGAQRWAGVRDKMPQWSEHSSGMHQYAVWTALEAEGLGCNLQHYNPLVDQRVQEEWKVPVDWSLKAQMVFGKPVGPPRDKTALPVGERVFVHKS</sequence>
<feature type="domain" description="Nitroreductase" evidence="7">
    <location>
        <begin position="13"/>
        <end position="185"/>
    </location>
</feature>
<gene>
    <name evidence="8" type="ORF">NA57DRAFT_57312</name>
</gene>
<evidence type="ECO:0000313" key="8">
    <source>
        <dbReference type="EMBL" id="KAF2098146.1"/>
    </source>
</evidence>
<keyword evidence="9" id="KW-1185">Reference proteome</keyword>
<reference evidence="8" key="1">
    <citation type="journal article" date="2020" name="Stud. Mycol.">
        <title>101 Dothideomycetes genomes: a test case for predicting lifestyles and emergence of pathogens.</title>
        <authorList>
            <person name="Haridas S."/>
            <person name="Albert R."/>
            <person name="Binder M."/>
            <person name="Bloem J."/>
            <person name="Labutti K."/>
            <person name="Salamov A."/>
            <person name="Andreopoulos B."/>
            <person name="Baker S."/>
            <person name="Barry K."/>
            <person name="Bills G."/>
            <person name="Bluhm B."/>
            <person name="Cannon C."/>
            <person name="Castanera R."/>
            <person name="Culley D."/>
            <person name="Daum C."/>
            <person name="Ezra D."/>
            <person name="Gonzalez J."/>
            <person name="Henrissat B."/>
            <person name="Kuo A."/>
            <person name="Liang C."/>
            <person name="Lipzen A."/>
            <person name="Lutzoni F."/>
            <person name="Magnuson J."/>
            <person name="Mondo S."/>
            <person name="Nolan M."/>
            <person name="Ohm R."/>
            <person name="Pangilinan J."/>
            <person name="Park H.-J."/>
            <person name="Ramirez L."/>
            <person name="Alfaro M."/>
            <person name="Sun H."/>
            <person name="Tritt A."/>
            <person name="Yoshinaga Y."/>
            <person name="Zwiers L.-H."/>
            <person name="Turgeon B."/>
            <person name="Goodwin S."/>
            <person name="Spatafora J."/>
            <person name="Crous P."/>
            <person name="Grigoriev I."/>
        </authorList>
    </citation>
    <scope>NUCLEOTIDE SEQUENCE</scope>
    <source>
        <strain evidence="8">CBS 133067</strain>
    </source>
</reference>
<evidence type="ECO:0000256" key="5">
    <source>
        <dbReference type="ARBA" id="ARBA00023002"/>
    </source>
</evidence>
<proteinExistence type="inferred from homology"/>
<evidence type="ECO:0000256" key="4">
    <source>
        <dbReference type="ARBA" id="ARBA00022490"/>
    </source>
</evidence>
<dbReference type="InterPro" id="IPR029479">
    <property type="entry name" value="Nitroreductase"/>
</dbReference>
<keyword evidence="6" id="KW-0539">Nucleus</keyword>
<comment type="subcellular location">
    <subcellularLocation>
        <location evidence="2">Cytoplasm</location>
    </subcellularLocation>
    <subcellularLocation>
        <location evidence="1">Nucleus</location>
    </subcellularLocation>
</comment>